<sequence length="140" mass="15548">MDQIDSEQPLQSCSNNNKNTVINGDGINGTNAKCMENKRIHNEDLLDQVKQDFDSLKDIQNFNRIGSKARINSRSYFLPVKLDDTVIITANVLKVGRNVAFAECEFRRKSDGKLTAKGKHTVAILPNAPPVTASGQIIQY</sequence>
<dbReference type="SUPFAM" id="SSF54637">
    <property type="entry name" value="Thioesterase/thiol ester dehydrase-isomerase"/>
    <property type="match status" value="1"/>
</dbReference>
<comment type="similarity">
    <text evidence="1">Belongs to the thioesterase PaaI family.</text>
</comment>
<dbReference type="Pfam" id="PF03061">
    <property type="entry name" value="4HBT"/>
    <property type="match status" value="1"/>
</dbReference>
<comment type="caution">
    <text evidence="5">The sequence shown here is derived from an EMBL/GenBank/DDBJ whole genome shotgun (WGS) entry which is preliminary data.</text>
</comment>
<dbReference type="CDD" id="cd03443">
    <property type="entry name" value="PaaI_thioesterase"/>
    <property type="match status" value="1"/>
</dbReference>
<dbReference type="Gene3D" id="3.10.129.10">
    <property type="entry name" value="Hotdog Thioesterase"/>
    <property type="match status" value="1"/>
</dbReference>
<evidence type="ECO:0000256" key="3">
    <source>
        <dbReference type="SAM" id="MobiDB-lite"/>
    </source>
</evidence>
<accession>A0A2A2K573</accession>
<dbReference type="EMBL" id="LIAE01009660">
    <property type="protein sequence ID" value="PAV68939.1"/>
    <property type="molecule type" value="Genomic_DNA"/>
</dbReference>
<evidence type="ECO:0000256" key="2">
    <source>
        <dbReference type="ARBA" id="ARBA00022801"/>
    </source>
</evidence>
<proteinExistence type="inferred from homology"/>
<dbReference type="PANTHER" id="PTHR21660:SF1">
    <property type="entry name" value="ACYL-COENZYME A THIOESTERASE 13"/>
    <property type="match status" value="1"/>
</dbReference>
<feature type="compositionally biased region" description="Polar residues" evidence="3">
    <location>
        <begin position="1"/>
        <end position="22"/>
    </location>
</feature>
<dbReference type="GO" id="GO:0047617">
    <property type="term" value="F:fatty acyl-CoA hydrolase activity"/>
    <property type="evidence" value="ECO:0007669"/>
    <property type="project" value="InterPro"/>
</dbReference>
<evidence type="ECO:0000259" key="4">
    <source>
        <dbReference type="Pfam" id="PF03061"/>
    </source>
</evidence>
<gene>
    <name evidence="5" type="ORF">WR25_02139</name>
</gene>
<dbReference type="InterPro" id="IPR006683">
    <property type="entry name" value="Thioestr_dom"/>
</dbReference>
<reference evidence="5 6" key="1">
    <citation type="journal article" date="2017" name="Curr. Biol.">
        <title>Genome architecture and evolution of a unichromosomal asexual nematode.</title>
        <authorList>
            <person name="Fradin H."/>
            <person name="Zegar C."/>
            <person name="Gutwein M."/>
            <person name="Lucas J."/>
            <person name="Kovtun M."/>
            <person name="Corcoran D."/>
            <person name="Baugh L.R."/>
            <person name="Kiontke K."/>
            <person name="Gunsalus K."/>
            <person name="Fitch D.H."/>
            <person name="Piano F."/>
        </authorList>
    </citation>
    <scope>NUCLEOTIDE SEQUENCE [LARGE SCALE GENOMIC DNA]</scope>
    <source>
        <strain evidence="5">PF1309</strain>
    </source>
</reference>
<dbReference type="STRING" id="2018661.A0A2A2K573"/>
<keyword evidence="2" id="KW-0378">Hydrolase</keyword>
<dbReference type="PANTHER" id="PTHR21660">
    <property type="entry name" value="THIOESTERASE SUPERFAMILY MEMBER-RELATED"/>
    <property type="match status" value="1"/>
</dbReference>
<dbReference type="InterPro" id="IPR039298">
    <property type="entry name" value="ACOT13"/>
</dbReference>
<dbReference type="InterPro" id="IPR029069">
    <property type="entry name" value="HotDog_dom_sf"/>
</dbReference>
<dbReference type="Proteomes" id="UP000218231">
    <property type="component" value="Unassembled WGS sequence"/>
</dbReference>
<keyword evidence="6" id="KW-1185">Reference proteome</keyword>
<dbReference type="AlphaFoldDB" id="A0A2A2K573"/>
<feature type="region of interest" description="Disordered" evidence="3">
    <location>
        <begin position="1"/>
        <end position="27"/>
    </location>
</feature>
<evidence type="ECO:0000313" key="6">
    <source>
        <dbReference type="Proteomes" id="UP000218231"/>
    </source>
</evidence>
<protein>
    <recommendedName>
        <fullName evidence="4">Thioesterase domain-containing protein</fullName>
    </recommendedName>
</protein>
<evidence type="ECO:0000256" key="1">
    <source>
        <dbReference type="ARBA" id="ARBA00008324"/>
    </source>
</evidence>
<name>A0A2A2K573_9BILA</name>
<evidence type="ECO:0000313" key="5">
    <source>
        <dbReference type="EMBL" id="PAV68939.1"/>
    </source>
</evidence>
<organism evidence="5 6">
    <name type="scientific">Diploscapter pachys</name>
    <dbReference type="NCBI Taxonomy" id="2018661"/>
    <lineage>
        <taxon>Eukaryota</taxon>
        <taxon>Metazoa</taxon>
        <taxon>Ecdysozoa</taxon>
        <taxon>Nematoda</taxon>
        <taxon>Chromadorea</taxon>
        <taxon>Rhabditida</taxon>
        <taxon>Rhabditina</taxon>
        <taxon>Rhabditomorpha</taxon>
        <taxon>Rhabditoidea</taxon>
        <taxon>Rhabditidae</taxon>
        <taxon>Diploscapter</taxon>
    </lineage>
</organism>
<feature type="domain" description="Thioesterase" evidence="4">
    <location>
        <begin position="74"/>
        <end position="113"/>
    </location>
</feature>
<dbReference type="OrthoDB" id="46529at2759"/>